<evidence type="ECO:0000256" key="3">
    <source>
        <dbReference type="ARBA" id="ARBA00023180"/>
    </source>
</evidence>
<evidence type="ECO:0000313" key="7">
    <source>
        <dbReference type="Proteomes" id="UP001381693"/>
    </source>
</evidence>
<dbReference type="GO" id="GO:0033627">
    <property type="term" value="P:cell adhesion mediated by integrin"/>
    <property type="evidence" value="ECO:0007669"/>
    <property type="project" value="TreeGrafter"/>
</dbReference>
<feature type="repeat" description="FG-GAP" evidence="4">
    <location>
        <begin position="211"/>
        <end position="272"/>
    </location>
</feature>
<reference evidence="6 7" key="1">
    <citation type="submission" date="2023-11" db="EMBL/GenBank/DDBJ databases">
        <title>Halocaridina rubra genome assembly.</title>
        <authorList>
            <person name="Smith C."/>
        </authorList>
    </citation>
    <scope>NUCLEOTIDE SEQUENCE [LARGE SCALE GENOMIC DNA]</scope>
    <source>
        <strain evidence="6">EP-1</strain>
        <tissue evidence="6">Whole</tissue>
    </source>
</reference>
<evidence type="ECO:0000313" key="6">
    <source>
        <dbReference type="EMBL" id="KAK7070371.1"/>
    </source>
</evidence>
<evidence type="ECO:0000256" key="5">
    <source>
        <dbReference type="RuleBase" id="RU003762"/>
    </source>
</evidence>
<keyword evidence="5" id="KW-0130">Cell adhesion</keyword>
<comment type="subcellular location">
    <subcellularLocation>
        <location evidence="5">Membrane</location>
        <topology evidence="5">Single-pass type I membrane protein</topology>
    </subcellularLocation>
</comment>
<dbReference type="SMART" id="SM00191">
    <property type="entry name" value="Int_alpha"/>
    <property type="match status" value="2"/>
</dbReference>
<dbReference type="InterPro" id="IPR013517">
    <property type="entry name" value="FG-GAP"/>
</dbReference>
<dbReference type="PROSITE" id="PS51470">
    <property type="entry name" value="FG_GAP"/>
    <property type="match status" value="1"/>
</dbReference>
<accession>A0AAN8ZVQ2</accession>
<dbReference type="PANTHER" id="PTHR23220:SF133">
    <property type="entry name" value="INTEGRIN ALPHA-PS2"/>
    <property type="match status" value="1"/>
</dbReference>
<name>A0AAN8ZVQ2_HALRR</name>
<comment type="caution">
    <text evidence="6">The sequence shown here is derived from an EMBL/GenBank/DDBJ whole genome shotgun (WGS) entry which is preliminary data.</text>
</comment>
<keyword evidence="5" id="KW-0675">Receptor</keyword>
<dbReference type="Proteomes" id="UP001381693">
    <property type="component" value="Unassembled WGS sequence"/>
</dbReference>
<dbReference type="InterPro" id="IPR028994">
    <property type="entry name" value="Integrin_alpha_N"/>
</dbReference>
<dbReference type="SUPFAM" id="SSF69318">
    <property type="entry name" value="Integrin alpha N-terminal domain"/>
    <property type="match status" value="1"/>
</dbReference>
<dbReference type="Gene3D" id="2.130.10.130">
    <property type="entry name" value="Integrin alpha, N-terminal"/>
    <property type="match status" value="1"/>
</dbReference>
<dbReference type="PRINTS" id="PR01185">
    <property type="entry name" value="INTEGRINA"/>
</dbReference>
<dbReference type="GO" id="GO:0009897">
    <property type="term" value="C:external side of plasma membrane"/>
    <property type="evidence" value="ECO:0007669"/>
    <property type="project" value="TreeGrafter"/>
</dbReference>
<dbReference type="GO" id="GO:0007229">
    <property type="term" value="P:integrin-mediated signaling pathway"/>
    <property type="evidence" value="ECO:0007669"/>
    <property type="project" value="UniProtKB-KW"/>
</dbReference>
<keyword evidence="5" id="KW-0401">Integrin</keyword>
<dbReference type="InterPro" id="IPR013519">
    <property type="entry name" value="Int_alpha_beta-p"/>
</dbReference>
<dbReference type="GO" id="GO:0008305">
    <property type="term" value="C:integrin complex"/>
    <property type="evidence" value="ECO:0007669"/>
    <property type="project" value="InterPro"/>
</dbReference>
<sequence>MSILIDYFSVAAQMNFENYGSCQIGMSISQSKEEGIMDFGSPGCWSWQGDIWSINVNDPSTAAQYSSAKQLSFSDVGLSPISNTNNNLYATLADLYLGYSISSMTFAGLKAIVSAMPRISSVDELKVSERSGNSDRKGSIFSLNCELRPIPPLPAEIMKQLTNLCRWLELRVPTLFLRDLVLGPAVYIFKVSEPGEKLDILEKIKPPKNESQPQEASLKSMFSYFGYSLTTADVNGDGLDDVIIGAPFYHNDTHYDQGAIFVYTQNTFDVPGDVNKAYEMKEEVDAPRRMGHESYGRFGSCVAAIGDIDADGYEDTFADDVNIVKRVRGEICGRELKRDLKSLHE</sequence>
<protein>
    <submittedName>
        <fullName evidence="6">Uncharacterized protein</fullName>
    </submittedName>
</protein>
<dbReference type="Pfam" id="PF01839">
    <property type="entry name" value="FG-GAP"/>
    <property type="match status" value="1"/>
</dbReference>
<proteinExistence type="inferred from homology"/>
<dbReference type="GO" id="GO:0098609">
    <property type="term" value="P:cell-cell adhesion"/>
    <property type="evidence" value="ECO:0007669"/>
    <property type="project" value="TreeGrafter"/>
</dbReference>
<keyword evidence="7" id="KW-1185">Reference proteome</keyword>
<dbReference type="GO" id="GO:0007160">
    <property type="term" value="P:cell-matrix adhesion"/>
    <property type="evidence" value="ECO:0007669"/>
    <property type="project" value="TreeGrafter"/>
</dbReference>
<comment type="similarity">
    <text evidence="5">Belongs to the integrin alpha chain family.</text>
</comment>
<gene>
    <name evidence="6" type="ORF">SK128_009668</name>
</gene>
<organism evidence="6 7">
    <name type="scientific">Halocaridina rubra</name>
    <name type="common">Hawaiian red shrimp</name>
    <dbReference type="NCBI Taxonomy" id="373956"/>
    <lineage>
        <taxon>Eukaryota</taxon>
        <taxon>Metazoa</taxon>
        <taxon>Ecdysozoa</taxon>
        <taxon>Arthropoda</taxon>
        <taxon>Crustacea</taxon>
        <taxon>Multicrustacea</taxon>
        <taxon>Malacostraca</taxon>
        <taxon>Eumalacostraca</taxon>
        <taxon>Eucarida</taxon>
        <taxon>Decapoda</taxon>
        <taxon>Pleocyemata</taxon>
        <taxon>Caridea</taxon>
        <taxon>Atyoidea</taxon>
        <taxon>Atyidae</taxon>
        <taxon>Halocaridina</taxon>
    </lineage>
</organism>
<dbReference type="PANTHER" id="PTHR23220">
    <property type="entry name" value="INTEGRIN ALPHA"/>
    <property type="match status" value="1"/>
</dbReference>
<keyword evidence="2" id="KW-0677">Repeat</keyword>
<evidence type="ECO:0000256" key="4">
    <source>
        <dbReference type="PROSITE-ProRule" id="PRU00803"/>
    </source>
</evidence>
<dbReference type="GO" id="GO:0005178">
    <property type="term" value="F:integrin binding"/>
    <property type="evidence" value="ECO:0007669"/>
    <property type="project" value="TreeGrafter"/>
</dbReference>
<dbReference type="EMBL" id="JAXCGZ010015403">
    <property type="protein sequence ID" value="KAK7070371.1"/>
    <property type="molecule type" value="Genomic_DNA"/>
</dbReference>
<evidence type="ECO:0000256" key="1">
    <source>
        <dbReference type="ARBA" id="ARBA00022729"/>
    </source>
</evidence>
<keyword evidence="3" id="KW-0325">Glycoprotein</keyword>
<keyword evidence="1" id="KW-0732">Signal</keyword>
<dbReference type="AlphaFoldDB" id="A0AAN8ZVQ2"/>
<dbReference type="InterPro" id="IPR000413">
    <property type="entry name" value="Integrin_alpha"/>
</dbReference>
<evidence type="ECO:0000256" key="2">
    <source>
        <dbReference type="ARBA" id="ARBA00022737"/>
    </source>
</evidence>